<dbReference type="Gene3D" id="3.50.50.60">
    <property type="entry name" value="FAD/NAD(P)-binding domain"/>
    <property type="match status" value="1"/>
</dbReference>
<dbReference type="GO" id="GO:0005737">
    <property type="term" value="C:cytoplasm"/>
    <property type="evidence" value="ECO:0007669"/>
    <property type="project" value="UniProtKB-SubCell"/>
</dbReference>
<dbReference type="GO" id="GO:0006783">
    <property type="term" value="P:heme biosynthetic process"/>
    <property type="evidence" value="ECO:0007669"/>
    <property type="project" value="UniProtKB-UniRule"/>
</dbReference>
<keyword evidence="3 6" id="KW-0274">FAD</keyword>
<dbReference type="RefSeq" id="WP_006930890.1">
    <property type="nucleotide sequence ID" value="NZ_CM001402.1"/>
</dbReference>
<dbReference type="InterPro" id="IPR036188">
    <property type="entry name" value="FAD/NAD-bd_sf"/>
</dbReference>
<accession>H1XPE3</accession>
<keyword evidence="10" id="KW-1185">Reference proteome</keyword>
<dbReference type="KEGG" id="caby:Cabys_2672"/>
<keyword evidence="5 6" id="KW-0350">Heme biosynthesis</keyword>
<comment type="pathway">
    <text evidence="6">Porphyrin-containing compound metabolism; protoheme biosynthesis.</text>
</comment>
<dbReference type="OrthoDB" id="9805195at2"/>
<dbReference type="STRING" id="880073.Cabys_2672"/>
<evidence type="ECO:0000313" key="9">
    <source>
        <dbReference type="EMBL" id="EHO43314.1"/>
    </source>
</evidence>
<comment type="catalytic activity">
    <reaction evidence="6">
        <text>coproporphyrinogen III + 3 O2 = coproporphyrin III + 3 H2O2</text>
        <dbReference type="Rhea" id="RHEA:43436"/>
        <dbReference type="ChEBI" id="CHEBI:15379"/>
        <dbReference type="ChEBI" id="CHEBI:16240"/>
        <dbReference type="ChEBI" id="CHEBI:57309"/>
        <dbReference type="ChEBI" id="CHEBI:131725"/>
        <dbReference type="EC" id="1.3.3.15"/>
    </reaction>
</comment>
<dbReference type="EMBL" id="CP018099">
    <property type="protein sequence ID" value="APF19420.1"/>
    <property type="molecule type" value="Genomic_DNA"/>
</dbReference>
<dbReference type="Gene3D" id="1.10.3110.10">
    <property type="entry name" value="protoporphyrinogen ix oxidase, domain 3"/>
    <property type="match status" value="1"/>
</dbReference>
<feature type="domain" description="Amine oxidase" evidence="7">
    <location>
        <begin position="10"/>
        <end position="449"/>
    </location>
</feature>
<dbReference type="PANTHER" id="PTHR42923:SF3">
    <property type="entry name" value="PROTOPORPHYRINOGEN OXIDASE"/>
    <property type="match status" value="1"/>
</dbReference>
<comment type="subcellular location">
    <subcellularLocation>
        <location evidence="6">Cytoplasm</location>
    </subcellularLocation>
</comment>
<dbReference type="Pfam" id="PF01593">
    <property type="entry name" value="Amino_oxidase"/>
    <property type="match status" value="1"/>
</dbReference>
<evidence type="ECO:0000256" key="6">
    <source>
        <dbReference type="RuleBase" id="RU364052"/>
    </source>
</evidence>
<keyword evidence="2 6" id="KW-0285">Flavoprotein</keyword>
<evidence type="ECO:0000313" key="11">
    <source>
        <dbReference type="Proteomes" id="UP000183868"/>
    </source>
</evidence>
<dbReference type="AlphaFoldDB" id="H1XPE3"/>
<evidence type="ECO:0000313" key="10">
    <source>
        <dbReference type="Proteomes" id="UP000004671"/>
    </source>
</evidence>
<dbReference type="HOGENOM" id="CLU_009629_3_0_0"/>
<protein>
    <recommendedName>
        <fullName evidence="6">Coproporphyrinogen III oxidase</fullName>
        <ecNumber evidence="6">1.3.3.15</ecNumber>
    </recommendedName>
</protein>
<comment type="similarity">
    <text evidence="6">Belongs to the protoporphyrinogen/coproporphyrinogen oxidase family. Coproporphyrinogen III oxidase subfamily.</text>
</comment>
<evidence type="ECO:0000256" key="1">
    <source>
        <dbReference type="ARBA" id="ARBA00001974"/>
    </source>
</evidence>
<dbReference type="Proteomes" id="UP000183868">
    <property type="component" value="Chromosome"/>
</dbReference>
<dbReference type="SUPFAM" id="SSF51905">
    <property type="entry name" value="FAD/NAD(P)-binding domain"/>
    <property type="match status" value="1"/>
</dbReference>
<dbReference type="GO" id="GO:0004729">
    <property type="term" value="F:oxygen-dependent protoporphyrinogen oxidase activity"/>
    <property type="evidence" value="ECO:0007669"/>
    <property type="project" value="UniProtKB-UniRule"/>
</dbReference>
<dbReference type="InterPro" id="IPR050464">
    <property type="entry name" value="Zeta_carotene_desat/Oxidored"/>
</dbReference>
<reference evidence="9 10" key="1">
    <citation type="submission" date="2011-09" db="EMBL/GenBank/DDBJ databases">
        <title>The permanent draft genome of Caldithrix abyssi DSM 13497.</title>
        <authorList>
            <consortium name="US DOE Joint Genome Institute (JGI-PGF)"/>
            <person name="Lucas S."/>
            <person name="Han J."/>
            <person name="Lapidus A."/>
            <person name="Bruce D."/>
            <person name="Goodwin L."/>
            <person name="Pitluck S."/>
            <person name="Peters L."/>
            <person name="Kyrpides N."/>
            <person name="Mavromatis K."/>
            <person name="Ivanova N."/>
            <person name="Mikhailova N."/>
            <person name="Chertkov O."/>
            <person name="Detter J.C."/>
            <person name="Tapia R."/>
            <person name="Han C."/>
            <person name="Land M."/>
            <person name="Hauser L."/>
            <person name="Markowitz V."/>
            <person name="Cheng J.-F."/>
            <person name="Hugenholtz P."/>
            <person name="Woyke T."/>
            <person name="Wu D."/>
            <person name="Spring S."/>
            <person name="Brambilla E."/>
            <person name="Klenk H.-P."/>
            <person name="Eisen J.A."/>
        </authorList>
    </citation>
    <scope>NUCLEOTIDE SEQUENCE [LARGE SCALE GENOMIC DNA]</scope>
    <source>
        <strain evidence="9 10">DSM 13497</strain>
    </source>
</reference>
<dbReference type="InParanoid" id="H1XPE3"/>
<dbReference type="PRINTS" id="PR00419">
    <property type="entry name" value="ADXRDTASE"/>
</dbReference>
<proteinExistence type="inferred from homology"/>
<dbReference type="EC" id="1.3.3.15" evidence="6"/>
<dbReference type="UniPathway" id="UPA00252"/>
<gene>
    <name evidence="8" type="ORF">Cabys_2672</name>
    <name evidence="9" type="ORF">Calab_3717</name>
</gene>
<evidence type="ECO:0000259" key="7">
    <source>
        <dbReference type="Pfam" id="PF01593"/>
    </source>
</evidence>
<evidence type="ECO:0000256" key="5">
    <source>
        <dbReference type="ARBA" id="ARBA00023133"/>
    </source>
</evidence>
<sequence>MTVAVIGAGISGLTTAYYLKQQGVDVQVFEKNNYIGGSVITEKKDGFLIDLGPNSTLETSQVLRQLIDQIGLQSQKVYASDVSNKRYVVRDGLLHALPLSPPAFIKTKLFSWKAKLQLLKEPFLPKVEVDDISLADYVRYRLGDEFLDYAINPFVAGVYAGDPEQLSAPAAFPKLYNLEQNYGSFIKGAIKGKRERKKRQEVAKDRAKMFSFLDGMQVFPQALARQLGEVIHLNCEVREVIPHGKGFKVVLEQDSGEQECFFERVVISVPTYVQAKILNSILKERAALLADVLHPPIAVVFMGFKRDDVAHALDGFGFLLPAKEKKQILGSIFSSTIFPQRAPQGKVAFTTFVGGMRNPDNALKDDEEIKELVLKDLNDLVGLHGQPVLTRIRRWPRAIPQYTLGYKKIQALFDELEQEFSGLFFAGNFRRGISVGDSVLSAFETSEKMLKEK</sequence>
<dbReference type="NCBIfam" id="TIGR00562">
    <property type="entry name" value="proto_IX_ox"/>
    <property type="match status" value="1"/>
</dbReference>
<comment type="function">
    <text evidence="6">Involved in coproporphyrin-dependent heme b biosynthesis. Catalyzes the oxidation of coproporphyrinogen III to coproporphyrin III.</text>
</comment>
<keyword evidence="4 6" id="KW-0560">Oxidoreductase</keyword>
<keyword evidence="6" id="KW-0963">Cytoplasm</keyword>
<evidence type="ECO:0000256" key="2">
    <source>
        <dbReference type="ARBA" id="ARBA00022630"/>
    </source>
</evidence>
<dbReference type="EMBL" id="CM001402">
    <property type="protein sequence ID" value="EHO43314.1"/>
    <property type="molecule type" value="Genomic_DNA"/>
</dbReference>
<dbReference type="InterPro" id="IPR002937">
    <property type="entry name" value="Amino_oxidase"/>
</dbReference>
<dbReference type="eggNOG" id="COG1232">
    <property type="taxonomic scope" value="Bacteria"/>
</dbReference>
<dbReference type="InterPro" id="IPR004572">
    <property type="entry name" value="Protoporphyrinogen_oxidase"/>
</dbReference>
<evidence type="ECO:0000313" key="8">
    <source>
        <dbReference type="EMBL" id="APF19420.1"/>
    </source>
</evidence>
<dbReference type="Proteomes" id="UP000004671">
    <property type="component" value="Chromosome"/>
</dbReference>
<dbReference type="PANTHER" id="PTHR42923">
    <property type="entry name" value="PROTOPORPHYRINOGEN OXIDASE"/>
    <property type="match status" value="1"/>
</dbReference>
<dbReference type="SMR" id="H1XPE3"/>
<name>H1XPE3_CALAY</name>
<dbReference type="Gene3D" id="3.90.660.20">
    <property type="entry name" value="Protoporphyrinogen oxidase, mitochondrial, domain 2"/>
    <property type="match status" value="1"/>
</dbReference>
<evidence type="ECO:0000256" key="3">
    <source>
        <dbReference type="ARBA" id="ARBA00022827"/>
    </source>
</evidence>
<evidence type="ECO:0000256" key="4">
    <source>
        <dbReference type="ARBA" id="ARBA00023002"/>
    </source>
</evidence>
<comment type="cofactor">
    <cofactor evidence="1 6">
        <name>FAD</name>
        <dbReference type="ChEBI" id="CHEBI:57692"/>
    </cofactor>
</comment>
<dbReference type="SUPFAM" id="SSF54373">
    <property type="entry name" value="FAD-linked reductases, C-terminal domain"/>
    <property type="match status" value="1"/>
</dbReference>
<reference evidence="8 11" key="2">
    <citation type="submission" date="2016-11" db="EMBL/GenBank/DDBJ databases">
        <title>Genomic analysis of Caldithrix abyssi and proposal of a novel bacterial phylum Caldithrichaeota.</title>
        <authorList>
            <person name="Kublanov I."/>
            <person name="Sigalova O."/>
            <person name="Gavrilov S."/>
            <person name="Lebedinsky A."/>
            <person name="Ivanova N."/>
            <person name="Daum C."/>
            <person name="Reddy T."/>
            <person name="Klenk H.P."/>
            <person name="Goker M."/>
            <person name="Reva O."/>
            <person name="Miroshnichenko M."/>
            <person name="Kyprides N."/>
            <person name="Woyke T."/>
            <person name="Gelfand M."/>
        </authorList>
    </citation>
    <scope>NUCLEOTIDE SEQUENCE [LARGE SCALE GENOMIC DNA]</scope>
    <source>
        <strain evidence="8 11">LF13</strain>
    </source>
</reference>
<dbReference type="PaxDb" id="880073-Calab_3717"/>
<organism evidence="9 10">
    <name type="scientific">Caldithrix abyssi DSM 13497</name>
    <dbReference type="NCBI Taxonomy" id="880073"/>
    <lineage>
        <taxon>Bacteria</taxon>
        <taxon>Pseudomonadati</taxon>
        <taxon>Calditrichota</taxon>
        <taxon>Calditrichia</taxon>
        <taxon>Calditrichales</taxon>
        <taxon>Calditrichaceae</taxon>
        <taxon>Caldithrix</taxon>
    </lineage>
</organism>